<gene>
    <name evidence="2" type="ORF">CEP48_03295</name>
</gene>
<dbReference type="RefSeq" id="WP_309016520.1">
    <property type="nucleotide sequence ID" value="NZ_CP133437.1"/>
</dbReference>
<dbReference type="AlphaFoldDB" id="A0A8D4LM18"/>
<evidence type="ECO:0000313" key="3">
    <source>
        <dbReference type="Proteomes" id="UP000955338"/>
    </source>
</evidence>
<dbReference type="Proteomes" id="UP000955338">
    <property type="component" value="Chromosome"/>
</dbReference>
<feature type="domain" description="IrrE N-terminal-like" evidence="1">
    <location>
        <begin position="87"/>
        <end position="172"/>
    </location>
</feature>
<proteinExistence type="predicted"/>
<dbReference type="InterPro" id="IPR052345">
    <property type="entry name" value="Rad_response_metalloprotease"/>
</dbReference>
<dbReference type="PANTHER" id="PTHR43236">
    <property type="entry name" value="ANTITOXIN HIGA1"/>
    <property type="match status" value="1"/>
</dbReference>
<protein>
    <submittedName>
        <fullName evidence="2">Toxin-antitoxin system, toxin component</fullName>
    </submittedName>
</protein>
<dbReference type="Gene3D" id="1.10.10.2910">
    <property type="match status" value="1"/>
</dbReference>
<evidence type="ECO:0000259" key="1">
    <source>
        <dbReference type="Pfam" id="PF06114"/>
    </source>
</evidence>
<sequence>MSSIFYNEGFSVSPMSKKQIDSITQAIREIADKYGWIDSNGAVDVISLLEFGYEKFRVIPDHEMTGTLGLTLPTGEILLRESVYNGACDGNGRDRFTVAHELAHGVIHKEQIGFARPVDSNTKIYCNAEWQANEFAGRLLLPDSSIERFHYMTVSEIADLFGVSYECAQTRIAKYGK</sequence>
<dbReference type="InterPro" id="IPR010359">
    <property type="entry name" value="IrrE_HExxH"/>
</dbReference>
<evidence type="ECO:0000313" key="2">
    <source>
        <dbReference type="EMBL" id="QDJ14501.1"/>
    </source>
</evidence>
<dbReference type="PANTHER" id="PTHR43236:SF2">
    <property type="entry name" value="BLL0069 PROTEIN"/>
    <property type="match status" value="1"/>
</dbReference>
<keyword evidence="3" id="KW-1185">Reference proteome</keyword>
<organism evidence="2 3">
    <name type="scientific">Mergibacter septicus</name>
    <dbReference type="NCBI Taxonomy" id="221402"/>
    <lineage>
        <taxon>Bacteria</taxon>
        <taxon>Pseudomonadati</taxon>
        <taxon>Pseudomonadota</taxon>
        <taxon>Gammaproteobacteria</taxon>
        <taxon>Pasteurellales</taxon>
        <taxon>Pasteurellaceae</taxon>
        <taxon>Mergibacter</taxon>
    </lineage>
</organism>
<reference evidence="2" key="1">
    <citation type="submission" date="2017-06" db="EMBL/GenBank/DDBJ databases">
        <title>Genome sequencing of pathogenic and non-pathogenic strains within Bisgaard taxon 40.</title>
        <authorList>
            <person name="Ladner J.T."/>
            <person name="Lovett S.P."/>
            <person name="Koroleva G."/>
            <person name="Lorch J.M."/>
        </authorList>
    </citation>
    <scope>NUCLEOTIDE SEQUENCE</scope>
    <source>
        <strain evidence="2">27576-1-I1</strain>
    </source>
</reference>
<name>A0A8D4LM18_9PAST</name>
<dbReference type="Pfam" id="PF06114">
    <property type="entry name" value="Peptidase_M78"/>
    <property type="match status" value="1"/>
</dbReference>
<accession>A0A8D4LM18</accession>
<dbReference type="EMBL" id="CP022011">
    <property type="protein sequence ID" value="QDJ14501.1"/>
    <property type="molecule type" value="Genomic_DNA"/>
</dbReference>